<evidence type="ECO:0000256" key="4">
    <source>
        <dbReference type="ARBA" id="ARBA00022574"/>
    </source>
</evidence>
<feature type="compositionally biased region" description="Basic and acidic residues" evidence="9">
    <location>
        <begin position="477"/>
        <end position="499"/>
    </location>
</feature>
<sequence>MADSLQTLEEPMEVKYLPLASGINPAGVDPAYHITLVTFAHCGEITYFTNSKEFIIDLKVPLTALQSYDDDGNFIILAAARDLRMCWINPKTRVLNYNETMHKSTIYTLDVRRPGEDLMLSRSADIITLWDLQRAVRLSQYPRDSAAQIIAAYFNPPNGQVIVSCLRNGTIKLWKSNEPQCSSCFYNTSTPLRQYRCICSSLDGRFLYAAGDEPHLVVCTLNGVEKQAVCEVVPLNFAPVLQMQCVPVNGESLLLLGSDGRLRLLSLSSFSFMSLRSLPPTLVPPVVNGVGFTMLMKPQDPLALDFAVAPSPSASSSSLVAVLTENGGFRLLDLSNGMRKPLVYLGSVQVLNLQELVCDFTEKKKYLSPCLIKLLEISVGRIGIQLSNAIRISTYYGNGPFTRDPYRPQHEWLSVPAPLKDRTNNLETAPAKYEVKSQIPTATEHKPPSYLWAQRNSNTVTFGRGEAESRVSTAGEQKNDSRNNRGDKIDEDKGKKEVLKSSTSNDKSEQLLNPEKLRGILAEHHHFPSERRSLLWCHLLRLRGDVRQFNQHAAQGLHPLIAQIPDNPRLCDRLLLLDDVQRVCSALIHKRKKLASIPDLSLIVMPFVKLFRDTHLCMAYEAVLAILDGLCAPLFEFYPSPPQHLLCTMEDTLASRDQEVLRHFLRSDLSAELCIWPLLRSLFTRVLAENDWLSLWDHTLVHPPSFLMNFAVAYVLVNRKRIFQIRTRQHIKEFHAQVSDSLNFVRALNLTHELQKSFTPASSIGVVALNRCIGQMIVSAQRKQCERLHDPQEGGESSDD</sequence>
<dbReference type="KEGG" id="egl:EGR_06218"/>
<dbReference type="GO" id="GO:0005813">
    <property type="term" value="C:centrosome"/>
    <property type="evidence" value="ECO:0007669"/>
    <property type="project" value="UniProtKB-SubCell"/>
</dbReference>
<dbReference type="SUPFAM" id="SSF47923">
    <property type="entry name" value="Ypt/Rab-GAP domain of gyp1p"/>
    <property type="match status" value="1"/>
</dbReference>
<protein>
    <submittedName>
        <fullName evidence="11">WD repeat-containing protein 67</fullName>
    </submittedName>
</protein>
<dbReference type="Pfam" id="PF00566">
    <property type="entry name" value="RabGAP-TBC"/>
    <property type="match status" value="1"/>
</dbReference>
<evidence type="ECO:0000256" key="5">
    <source>
        <dbReference type="ARBA" id="ARBA00022737"/>
    </source>
</evidence>
<dbReference type="Gene3D" id="1.10.472.80">
    <property type="entry name" value="Ypt/Rab-GAP domain of gyp1p, domain 3"/>
    <property type="match status" value="1"/>
</dbReference>
<dbReference type="GO" id="GO:0036064">
    <property type="term" value="C:ciliary basal body"/>
    <property type="evidence" value="ECO:0007669"/>
    <property type="project" value="TreeGrafter"/>
</dbReference>
<dbReference type="InterPro" id="IPR015943">
    <property type="entry name" value="WD40/YVTN_repeat-like_dom_sf"/>
</dbReference>
<dbReference type="CTD" id="36341933"/>
<dbReference type="PANTHER" id="PTHR19853">
    <property type="entry name" value="WD REPEAT CONTAINING PROTEIN 3 WDR3"/>
    <property type="match status" value="1"/>
</dbReference>
<accession>W6ULB6</accession>
<keyword evidence="5" id="KW-0677">Repeat</keyword>
<dbReference type="InterPro" id="IPR035969">
    <property type="entry name" value="Rab-GAP_TBC_sf"/>
</dbReference>
<reference evidence="11 12" key="1">
    <citation type="journal article" date="2013" name="Nat. Genet.">
        <title>The genome of the hydatid tapeworm Echinococcus granulosus.</title>
        <authorList>
            <person name="Zheng H."/>
            <person name="Zhang W."/>
            <person name="Zhang L."/>
            <person name="Zhang Z."/>
            <person name="Li J."/>
            <person name="Lu G."/>
            <person name="Zhu Y."/>
            <person name="Wang Y."/>
            <person name="Huang Y."/>
            <person name="Liu J."/>
            <person name="Kang H."/>
            <person name="Chen J."/>
            <person name="Wang L."/>
            <person name="Chen A."/>
            <person name="Yu S."/>
            <person name="Gao Z."/>
            <person name="Jin L."/>
            <person name="Gu W."/>
            <person name="Wang Z."/>
            <person name="Zhao L."/>
            <person name="Shi B."/>
            <person name="Wen H."/>
            <person name="Lin R."/>
            <person name="Jones M.K."/>
            <person name="Brejova B."/>
            <person name="Vinar T."/>
            <person name="Zhao G."/>
            <person name="McManus D.P."/>
            <person name="Chen Z."/>
            <person name="Zhou Y."/>
            <person name="Wang S."/>
        </authorList>
    </citation>
    <scope>NUCLEOTIDE SEQUENCE [LARGE SCALE GENOMIC DNA]</scope>
</reference>
<evidence type="ECO:0000256" key="1">
    <source>
        <dbReference type="ARBA" id="ARBA00004138"/>
    </source>
</evidence>
<evidence type="ECO:0000256" key="6">
    <source>
        <dbReference type="ARBA" id="ARBA00023054"/>
    </source>
</evidence>
<keyword evidence="12" id="KW-1185">Reference proteome</keyword>
<name>W6ULB6_ECHGR</name>
<dbReference type="Gene3D" id="2.130.10.10">
    <property type="entry name" value="YVTN repeat-like/Quinoprotein amine dehydrogenase"/>
    <property type="match status" value="1"/>
</dbReference>
<evidence type="ECO:0000256" key="9">
    <source>
        <dbReference type="SAM" id="MobiDB-lite"/>
    </source>
</evidence>
<comment type="caution">
    <text evidence="11">The sequence shown here is derived from an EMBL/GenBank/DDBJ whole genome shotgun (WGS) entry which is preliminary data.</text>
</comment>
<dbReference type="EMBL" id="APAU02000053">
    <property type="protein sequence ID" value="EUB58902.1"/>
    <property type="molecule type" value="Genomic_DNA"/>
</dbReference>
<dbReference type="InterPro" id="IPR000195">
    <property type="entry name" value="Rab-GAP-TBC_dom"/>
</dbReference>
<dbReference type="STRING" id="6210.W6ULB6"/>
<dbReference type="SUPFAM" id="SSF50978">
    <property type="entry name" value="WD40 repeat-like"/>
    <property type="match status" value="1"/>
</dbReference>
<evidence type="ECO:0000313" key="11">
    <source>
        <dbReference type="EMBL" id="EUB58902.1"/>
    </source>
</evidence>
<dbReference type="GeneID" id="36341933"/>
<dbReference type="RefSeq" id="XP_024350098.1">
    <property type="nucleotide sequence ID" value="XM_024495467.1"/>
</dbReference>
<keyword evidence="4" id="KW-0853">WD repeat</keyword>
<organism evidence="11 12">
    <name type="scientific">Echinococcus granulosus</name>
    <name type="common">Hydatid tapeworm</name>
    <dbReference type="NCBI Taxonomy" id="6210"/>
    <lineage>
        <taxon>Eukaryota</taxon>
        <taxon>Metazoa</taxon>
        <taxon>Spiralia</taxon>
        <taxon>Lophotrochozoa</taxon>
        <taxon>Platyhelminthes</taxon>
        <taxon>Cestoda</taxon>
        <taxon>Eucestoda</taxon>
        <taxon>Cyclophyllidea</taxon>
        <taxon>Taeniidae</taxon>
        <taxon>Echinococcus</taxon>
        <taxon>Echinococcus granulosus group</taxon>
    </lineage>
</organism>
<dbReference type="AlphaFoldDB" id="W6ULB6"/>
<comment type="subcellular location">
    <subcellularLocation>
        <location evidence="1">Cell projection</location>
        <location evidence="1">Cilium</location>
    </subcellularLocation>
    <subcellularLocation>
        <location evidence="2">Cytoplasm</location>
        <location evidence="2">Cytoskeleton</location>
        <location evidence="2">Microtubule organizing center</location>
        <location evidence="2">Centrosome</location>
    </subcellularLocation>
</comment>
<evidence type="ECO:0000259" key="10">
    <source>
        <dbReference type="Pfam" id="PF00566"/>
    </source>
</evidence>
<feature type="region of interest" description="Disordered" evidence="9">
    <location>
        <begin position="462"/>
        <end position="511"/>
    </location>
</feature>
<keyword evidence="6" id="KW-0175">Coiled coil</keyword>
<keyword evidence="7" id="KW-0206">Cytoskeleton</keyword>
<evidence type="ECO:0000256" key="3">
    <source>
        <dbReference type="ARBA" id="ARBA00022490"/>
    </source>
</evidence>
<dbReference type="OrthoDB" id="5578278at2759"/>
<keyword evidence="3" id="KW-0963">Cytoplasm</keyword>
<dbReference type="PANTHER" id="PTHR19853:SF1">
    <property type="entry name" value="TBC1 DOMAIN FAMILY MEMBER 31"/>
    <property type="match status" value="1"/>
</dbReference>
<proteinExistence type="predicted"/>
<evidence type="ECO:0000256" key="7">
    <source>
        <dbReference type="ARBA" id="ARBA00023212"/>
    </source>
</evidence>
<dbReference type="InterPro" id="IPR051570">
    <property type="entry name" value="TBC1_cilium_biogenesis"/>
</dbReference>
<dbReference type="GO" id="GO:0060271">
    <property type="term" value="P:cilium assembly"/>
    <property type="evidence" value="ECO:0007669"/>
    <property type="project" value="TreeGrafter"/>
</dbReference>
<feature type="domain" description="Rab-GAP TBC" evidence="10">
    <location>
        <begin position="577"/>
        <end position="722"/>
    </location>
</feature>
<gene>
    <name evidence="11" type="ORF">EGR_06218</name>
</gene>
<dbReference type="InterPro" id="IPR036322">
    <property type="entry name" value="WD40_repeat_dom_sf"/>
</dbReference>
<evidence type="ECO:0000256" key="2">
    <source>
        <dbReference type="ARBA" id="ARBA00004300"/>
    </source>
</evidence>
<keyword evidence="8" id="KW-0966">Cell projection</keyword>
<evidence type="ECO:0000256" key="8">
    <source>
        <dbReference type="ARBA" id="ARBA00023273"/>
    </source>
</evidence>
<evidence type="ECO:0000313" key="12">
    <source>
        <dbReference type="Proteomes" id="UP000019149"/>
    </source>
</evidence>
<dbReference type="Proteomes" id="UP000019149">
    <property type="component" value="Unassembled WGS sequence"/>
</dbReference>